<feature type="domain" description="Amidohydrolase-related" evidence="2">
    <location>
        <begin position="275"/>
        <end position="412"/>
    </location>
</feature>
<reference evidence="3" key="2">
    <citation type="submission" date="2020-09" db="EMBL/GenBank/DDBJ databases">
        <authorList>
            <person name="Sun Q."/>
            <person name="Zhou Y."/>
        </authorList>
    </citation>
    <scope>NUCLEOTIDE SEQUENCE</scope>
    <source>
        <strain evidence="3">CGMCC 1.12921</strain>
    </source>
</reference>
<dbReference type="SUPFAM" id="SSF51338">
    <property type="entry name" value="Composite domain of metallo-dependent hydrolases"/>
    <property type="match status" value="1"/>
</dbReference>
<name>A0A8J2Y5T0_9PROT</name>
<accession>A0A8J2Y5T0</accession>
<dbReference type="RefSeq" id="WP_188157948.1">
    <property type="nucleotide sequence ID" value="NZ_BMGH01000001.1"/>
</dbReference>
<feature type="signal peptide" evidence="1">
    <location>
        <begin position="1"/>
        <end position="30"/>
    </location>
</feature>
<dbReference type="EMBL" id="BMGH01000001">
    <property type="protein sequence ID" value="GGD16506.1"/>
    <property type="molecule type" value="Genomic_DNA"/>
</dbReference>
<keyword evidence="1" id="KW-0732">Signal</keyword>
<reference evidence="3" key="1">
    <citation type="journal article" date="2014" name="Int. J. Syst. Evol. Microbiol.">
        <title>Complete genome sequence of Corynebacterium casei LMG S-19264T (=DSM 44701T), isolated from a smear-ripened cheese.</title>
        <authorList>
            <consortium name="US DOE Joint Genome Institute (JGI-PGF)"/>
            <person name="Walter F."/>
            <person name="Albersmeier A."/>
            <person name="Kalinowski J."/>
            <person name="Ruckert C."/>
        </authorList>
    </citation>
    <scope>NUCLEOTIDE SEQUENCE</scope>
    <source>
        <strain evidence="3">CGMCC 1.12921</strain>
    </source>
</reference>
<evidence type="ECO:0000313" key="4">
    <source>
        <dbReference type="Proteomes" id="UP000613582"/>
    </source>
</evidence>
<feature type="chain" id="PRO_5035176778" evidence="1">
    <location>
        <begin position="31"/>
        <end position="442"/>
    </location>
</feature>
<dbReference type="Proteomes" id="UP000613582">
    <property type="component" value="Unassembled WGS sequence"/>
</dbReference>
<gene>
    <name evidence="3" type="ORF">GCM10011342_26600</name>
</gene>
<proteinExistence type="predicted"/>
<dbReference type="InterPro" id="IPR032466">
    <property type="entry name" value="Metal_Hydrolase"/>
</dbReference>
<dbReference type="InterPro" id="IPR051781">
    <property type="entry name" value="Metallo-dep_Hydrolase"/>
</dbReference>
<dbReference type="InterPro" id="IPR006680">
    <property type="entry name" value="Amidohydro-rel"/>
</dbReference>
<dbReference type="PANTHER" id="PTHR43135:SF3">
    <property type="entry name" value="ALPHA-D-RIBOSE 1-METHYLPHOSPHONATE 5-TRIPHOSPHATE DIPHOSPHATASE"/>
    <property type="match status" value="1"/>
</dbReference>
<sequence length="442" mass="46940">MSMLADMKKLFAATASVLCVAAVMTGVAKAEPIAIINAEIHLAGPAENPRTIRSGSIIINDGRIVAVGANVTPPGDEFRIIDAGGMPVTPGLFAPVSALGIEEIGGNDEGNDRRADSDFPLSASLNAEDALNTSSSIIPINAAGGVTRAYTTPDPGGKLFGGCGMVIDLSGSIDPVTRSCVAQMVAMGQAGANRAGDTKAGAIALLRYYLNEAKRYSQAPEDYRYMTNVSELTIPDLEALVPYVNGEKPLLVEVESAPDIRRLIEMQREFGLDLVLLSAREAWMVAEELALADIPVIINPLDNLPARFEAMGATLSNAARLQEKGVRVAFFDSDIGYTHNLRAMTQLAGNAVAYGMSREDALAAITLNPAIIWGLEAELGTIQAGKTADIVIWDGDPLELTSRPTTVIIAGEEVDRTTRQSLLARRYLDLSRKDLPVAYQGE</sequence>
<dbReference type="InterPro" id="IPR011059">
    <property type="entry name" value="Metal-dep_hydrolase_composite"/>
</dbReference>
<dbReference type="Gene3D" id="2.30.40.10">
    <property type="entry name" value="Urease, subunit C, domain 1"/>
    <property type="match status" value="1"/>
</dbReference>
<dbReference type="SUPFAM" id="SSF51556">
    <property type="entry name" value="Metallo-dependent hydrolases"/>
    <property type="match status" value="1"/>
</dbReference>
<evidence type="ECO:0000259" key="2">
    <source>
        <dbReference type="Pfam" id="PF01979"/>
    </source>
</evidence>
<comment type="caution">
    <text evidence="3">The sequence shown here is derived from an EMBL/GenBank/DDBJ whole genome shotgun (WGS) entry which is preliminary data.</text>
</comment>
<dbReference type="Gene3D" id="3.20.20.140">
    <property type="entry name" value="Metal-dependent hydrolases"/>
    <property type="match status" value="1"/>
</dbReference>
<protein>
    <submittedName>
        <fullName evidence="3">Amidohydrolase</fullName>
    </submittedName>
</protein>
<organism evidence="3 4">
    <name type="scientific">Aquisalinus flavus</name>
    <dbReference type="NCBI Taxonomy" id="1526572"/>
    <lineage>
        <taxon>Bacteria</taxon>
        <taxon>Pseudomonadati</taxon>
        <taxon>Pseudomonadota</taxon>
        <taxon>Alphaproteobacteria</taxon>
        <taxon>Parvularculales</taxon>
        <taxon>Parvularculaceae</taxon>
        <taxon>Aquisalinus</taxon>
    </lineage>
</organism>
<dbReference type="Pfam" id="PF01979">
    <property type="entry name" value="Amidohydro_1"/>
    <property type="match status" value="1"/>
</dbReference>
<dbReference type="GO" id="GO:0016810">
    <property type="term" value="F:hydrolase activity, acting on carbon-nitrogen (but not peptide) bonds"/>
    <property type="evidence" value="ECO:0007669"/>
    <property type="project" value="InterPro"/>
</dbReference>
<evidence type="ECO:0000256" key="1">
    <source>
        <dbReference type="SAM" id="SignalP"/>
    </source>
</evidence>
<evidence type="ECO:0000313" key="3">
    <source>
        <dbReference type="EMBL" id="GGD16506.1"/>
    </source>
</evidence>
<keyword evidence="4" id="KW-1185">Reference proteome</keyword>
<dbReference type="PANTHER" id="PTHR43135">
    <property type="entry name" value="ALPHA-D-RIBOSE 1-METHYLPHOSPHONATE 5-TRIPHOSPHATE DIPHOSPHATASE"/>
    <property type="match status" value="1"/>
</dbReference>
<dbReference type="AlphaFoldDB" id="A0A8J2Y5T0"/>